<dbReference type="AlphaFoldDB" id="A0A8J6XPN2"/>
<proteinExistence type="predicted"/>
<keyword evidence="2" id="KW-1185">Reference proteome</keyword>
<reference evidence="1" key="1">
    <citation type="submission" date="2020-09" db="EMBL/GenBank/DDBJ databases">
        <title>Iningainema tapete sp. nov. (Scytonemataceae, Cyanobacteria) from greenhouses in central Florida (USA) produces two types of nodularin with biosynthetic potential for microcystin-LR and anabaenopeptins.</title>
        <authorList>
            <person name="Berthold D.E."/>
            <person name="Lefler F.W."/>
            <person name="Huang I.-S."/>
            <person name="Abdulla H."/>
            <person name="Zimba P.V."/>
            <person name="Laughinghouse H.D. IV."/>
        </authorList>
    </citation>
    <scope>NUCLEOTIDE SEQUENCE</scope>
    <source>
        <strain evidence="1">BLCCT55</strain>
    </source>
</reference>
<dbReference type="Proteomes" id="UP000629098">
    <property type="component" value="Unassembled WGS sequence"/>
</dbReference>
<protein>
    <submittedName>
        <fullName evidence="1">Uncharacterized protein</fullName>
    </submittedName>
</protein>
<comment type="caution">
    <text evidence="1">The sequence shown here is derived from an EMBL/GenBank/DDBJ whole genome shotgun (WGS) entry which is preliminary data.</text>
</comment>
<dbReference type="EMBL" id="JACXAE010000101">
    <property type="protein sequence ID" value="MBD2776981.1"/>
    <property type="molecule type" value="Genomic_DNA"/>
</dbReference>
<evidence type="ECO:0000313" key="2">
    <source>
        <dbReference type="Proteomes" id="UP000629098"/>
    </source>
</evidence>
<accession>A0A8J6XPN2</accession>
<evidence type="ECO:0000313" key="1">
    <source>
        <dbReference type="EMBL" id="MBD2776981.1"/>
    </source>
</evidence>
<sequence length="98" mass="10405">MRHPFDLEISNLEIVLNFEEITDEQANKVVGGESVYTTLAVGEEGGDATTLALGEEGGYKTTLALGEEGGDFTTRSLREEGGWATTYAVGEEGGGLLY</sequence>
<gene>
    <name evidence="1" type="ORF">ICL16_34255</name>
</gene>
<dbReference type="RefSeq" id="WP_190836047.1">
    <property type="nucleotide sequence ID" value="NZ_CAWPPI010000101.1"/>
</dbReference>
<name>A0A8J6XPN2_9CYAN</name>
<organism evidence="1 2">
    <name type="scientific">Iningainema tapete BLCC-T55</name>
    <dbReference type="NCBI Taxonomy" id="2748662"/>
    <lineage>
        <taxon>Bacteria</taxon>
        <taxon>Bacillati</taxon>
        <taxon>Cyanobacteriota</taxon>
        <taxon>Cyanophyceae</taxon>
        <taxon>Nostocales</taxon>
        <taxon>Scytonemataceae</taxon>
        <taxon>Iningainema tapete</taxon>
    </lineage>
</organism>